<sequence length="366" mass="39298">MELGAGLDRDADVRRYRRTRNHYFGIFLVLLIASGVVLGGGISGLLGESPVEVNVIGGLTVIFVLLALPAVFTAVKAVQWNKRVKERLGATGTPSQTWVPAGPGETVDGDVDLPAQVSRLGMLALRSTGVMVVFAGLLVGGIMAGIQSSHEGEELLQTGARVTGTVVSVAEPAKSSWTITVDYPVGATWRKADIRLETKREFVPGQEVLVIYDREDPGRVRTPLDDNTGDVQLSLFVEPMLAGLAGIPFGAMAMVRWARRYRAVRQSGWHAASVLVAPGGRISARYVRGGELQLDGVLSTHRAARFATGEPRKAWIGGEASTMVVLFSRENGKKPYAVPVRAAAPLSPARRVARRRRARGHRGPAR</sequence>
<protein>
    <recommendedName>
        <fullName evidence="4">DUF3592 domain-containing protein</fullName>
    </recommendedName>
</protein>
<keyword evidence="1" id="KW-1133">Transmembrane helix</keyword>
<feature type="transmembrane region" description="Helical" evidence="1">
    <location>
        <begin position="123"/>
        <end position="146"/>
    </location>
</feature>
<dbReference type="OrthoDB" id="3617184at2"/>
<keyword evidence="1" id="KW-0472">Membrane</keyword>
<dbReference type="EMBL" id="WMBA01000081">
    <property type="protein sequence ID" value="MTD58901.1"/>
    <property type="molecule type" value="Genomic_DNA"/>
</dbReference>
<evidence type="ECO:0008006" key="4">
    <source>
        <dbReference type="Google" id="ProtNLM"/>
    </source>
</evidence>
<dbReference type="AlphaFoldDB" id="A0A6N7ZAW0"/>
<proteinExistence type="predicted"/>
<dbReference type="RefSeq" id="WP_154760972.1">
    <property type="nucleotide sequence ID" value="NZ_WMBA01000081.1"/>
</dbReference>
<gene>
    <name evidence="2" type="ORF">GKO32_33700</name>
</gene>
<feature type="transmembrane region" description="Helical" evidence="1">
    <location>
        <begin position="23"/>
        <end position="47"/>
    </location>
</feature>
<keyword evidence="1" id="KW-0812">Transmembrane</keyword>
<comment type="caution">
    <text evidence="2">The sequence shown here is derived from an EMBL/GenBank/DDBJ whole genome shotgun (WGS) entry which is preliminary data.</text>
</comment>
<evidence type="ECO:0000313" key="2">
    <source>
        <dbReference type="EMBL" id="MTD58901.1"/>
    </source>
</evidence>
<evidence type="ECO:0000313" key="3">
    <source>
        <dbReference type="Proteomes" id="UP000440096"/>
    </source>
</evidence>
<accession>A0A6N7ZAW0</accession>
<organism evidence="2 3">
    <name type="scientific">Amycolatopsis pithecellobii</name>
    <dbReference type="NCBI Taxonomy" id="664692"/>
    <lineage>
        <taxon>Bacteria</taxon>
        <taxon>Bacillati</taxon>
        <taxon>Actinomycetota</taxon>
        <taxon>Actinomycetes</taxon>
        <taxon>Pseudonocardiales</taxon>
        <taxon>Pseudonocardiaceae</taxon>
        <taxon>Amycolatopsis</taxon>
    </lineage>
</organism>
<dbReference type="Proteomes" id="UP000440096">
    <property type="component" value="Unassembled WGS sequence"/>
</dbReference>
<feature type="transmembrane region" description="Helical" evidence="1">
    <location>
        <begin position="240"/>
        <end position="258"/>
    </location>
</feature>
<feature type="transmembrane region" description="Helical" evidence="1">
    <location>
        <begin position="53"/>
        <end position="75"/>
    </location>
</feature>
<reference evidence="2 3" key="1">
    <citation type="submission" date="2019-11" db="EMBL/GenBank/DDBJ databases">
        <title>Draft genome of Amycolatopsis RM579.</title>
        <authorList>
            <person name="Duangmal K."/>
            <person name="Mingma R."/>
        </authorList>
    </citation>
    <scope>NUCLEOTIDE SEQUENCE [LARGE SCALE GENOMIC DNA]</scope>
    <source>
        <strain evidence="2 3">RM579</strain>
    </source>
</reference>
<keyword evidence="3" id="KW-1185">Reference proteome</keyword>
<evidence type="ECO:0000256" key="1">
    <source>
        <dbReference type="SAM" id="Phobius"/>
    </source>
</evidence>
<name>A0A6N7ZAW0_9PSEU</name>